<dbReference type="PROSITE" id="PS50937">
    <property type="entry name" value="HTH_MERR_2"/>
    <property type="match status" value="1"/>
</dbReference>
<dbReference type="SMART" id="SM00422">
    <property type="entry name" value="HTH_MERR"/>
    <property type="match status" value="1"/>
</dbReference>
<name>A0ABS8RDC8_9LACO</name>
<dbReference type="InterPro" id="IPR009061">
    <property type="entry name" value="DNA-bd_dom_put_sf"/>
</dbReference>
<gene>
    <name evidence="4" type="ORF">LTY59_05310</name>
</gene>
<organism evidence="4 5">
    <name type="scientific">Limosilactobacillus balticus</name>
    <dbReference type="NCBI Taxonomy" id="2759747"/>
    <lineage>
        <taxon>Bacteria</taxon>
        <taxon>Bacillati</taxon>
        <taxon>Bacillota</taxon>
        <taxon>Bacilli</taxon>
        <taxon>Lactobacillales</taxon>
        <taxon>Lactobacillaceae</taxon>
        <taxon>Limosilactobacillus</taxon>
    </lineage>
</organism>
<feature type="coiled-coil region" evidence="2">
    <location>
        <begin position="81"/>
        <end position="115"/>
    </location>
</feature>
<evidence type="ECO:0000256" key="1">
    <source>
        <dbReference type="ARBA" id="ARBA00023125"/>
    </source>
</evidence>
<keyword evidence="2" id="KW-0175">Coiled coil</keyword>
<evidence type="ECO:0000313" key="5">
    <source>
        <dbReference type="Proteomes" id="UP001200032"/>
    </source>
</evidence>
<dbReference type="Proteomes" id="UP001200032">
    <property type="component" value="Unassembled WGS sequence"/>
</dbReference>
<evidence type="ECO:0000256" key="2">
    <source>
        <dbReference type="SAM" id="Coils"/>
    </source>
</evidence>
<dbReference type="Pfam" id="PF13411">
    <property type="entry name" value="MerR_1"/>
    <property type="match status" value="1"/>
</dbReference>
<dbReference type="PANTHER" id="PTHR30204:SF98">
    <property type="entry name" value="HTH-TYPE TRANSCRIPTIONAL REGULATOR ADHR"/>
    <property type="match status" value="1"/>
</dbReference>
<dbReference type="EMBL" id="JAJPDJ010000059">
    <property type="protein sequence ID" value="MCD7138634.1"/>
    <property type="molecule type" value="Genomic_DNA"/>
</dbReference>
<accession>A0ABS8RDC8</accession>
<dbReference type="PANTHER" id="PTHR30204">
    <property type="entry name" value="REDOX-CYCLING DRUG-SENSING TRANSCRIPTIONAL ACTIVATOR SOXR"/>
    <property type="match status" value="1"/>
</dbReference>
<dbReference type="RefSeq" id="WP_182588500.1">
    <property type="nucleotide sequence ID" value="NZ_JACIVH010000042.1"/>
</dbReference>
<dbReference type="InterPro" id="IPR000551">
    <property type="entry name" value="MerR-type_HTH_dom"/>
</dbReference>
<sequence>MNIQQVAEKLSISTDTIRRWERLGMIPPVTRDSDGLRTFTDADVRWVKYAKLLNMMNVSPDFQIEYVKLVKLGKDALPARLSLLNEQVDQLKEDHKCLVDQLNQMEKTIEEEELA</sequence>
<comment type="caution">
    <text evidence="4">The sequence shown here is derived from an EMBL/GenBank/DDBJ whole genome shotgun (WGS) entry which is preliminary data.</text>
</comment>
<proteinExistence type="predicted"/>
<dbReference type="Gene3D" id="1.10.1660.10">
    <property type="match status" value="1"/>
</dbReference>
<dbReference type="InterPro" id="IPR047057">
    <property type="entry name" value="MerR_fam"/>
</dbReference>
<reference evidence="4 5" key="1">
    <citation type="submission" date="2021-12" db="EMBL/GenBank/DDBJ databases">
        <title>A phylogenomic analysis of Limosilactobacillus reuteri reveals ancient and stable evolutionary relationships with rodents and birds and zoonotic transmission to humans.</title>
        <authorList>
            <person name="Li F."/>
            <person name="Li X."/>
            <person name="Cheng C."/>
            <person name="Tollenaar S."/>
            <person name="Zhang J.S."/>
            <person name="Simpson D."/>
            <person name="Tasseva G."/>
            <person name="Perez-Munoz M.E."/>
            <person name="Frese S."/>
            <person name="Gaenzle M.G."/>
            <person name="Walter J."/>
            <person name="Zheng J."/>
        </authorList>
    </citation>
    <scope>NUCLEOTIDE SEQUENCE [LARGE SCALE GENOMIC DNA]</scope>
    <source>
        <strain evidence="4 5">WF-AF5-A</strain>
    </source>
</reference>
<feature type="domain" description="HTH merR-type" evidence="3">
    <location>
        <begin position="1"/>
        <end position="48"/>
    </location>
</feature>
<evidence type="ECO:0000259" key="3">
    <source>
        <dbReference type="PROSITE" id="PS50937"/>
    </source>
</evidence>
<keyword evidence="5" id="KW-1185">Reference proteome</keyword>
<protein>
    <submittedName>
        <fullName evidence="4">MerR family transcriptional regulator</fullName>
    </submittedName>
</protein>
<dbReference type="SUPFAM" id="SSF46955">
    <property type="entry name" value="Putative DNA-binding domain"/>
    <property type="match status" value="1"/>
</dbReference>
<evidence type="ECO:0000313" key="4">
    <source>
        <dbReference type="EMBL" id="MCD7138634.1"/>
    </source>
</evidence>
<keyword evidence="1" id="KW-0238">DNA-binding</keyword>